<dbReference type="GO" id="GO:0001671">
    <property type="term" value="F:ATPase activator activity"/>
    <property type="evidence" value="ECO:0007669"/>
    <property type="project" value="InterPro"/>
</dbReference>
<dbReference type="RefSeq" id="WP_075474990.1">
    <property type="nucleotide sequence ID" value="NZ_LR217732.1"/>
</dbReference>
<dbReference type="GO" id="GO:0051259">
    <property type="term" value="P:protein complex oligomerization"/>
    <property type="evidence" value="ECO:0007669"/>
    <property type="project" value="InterPro"/>
</dbReference>
<dbReference type="Gene3D" id="1.20.1280.20">
    <property type="entry name" value="HscB, C-terminal domain"/>
    <property type="match status" value="1"/>
</dbReference>
<gene>
    <name evidence="2" type="primary">hscB</name>
    <name evidence="2" type="ORF">BUCIPSTX3056_407</name>
</gene>
<keyword evidence="1" id="KW-0143">Chaperone</keyword>
<reference evidence="2 3" key="1">
    <citation type="submission" date="2019-02" db="EMBL/GenBank/DDBJ databases">
        <authorList>
            <person name="Manzano-Marin A."/>
            <person name="Manzano-Marin A."/>
        </authorList>
    </citation>
    <scope>NUCLEOTIDE SEQUENCE [LARGE SCALE GENOMIC DNA]</scope>
    <source>
        <strain evidence="2 3">BuCipseudotaxifoliae</strain>
    </source>
</reference>
<dbReference type="SUPFAM" id="SSF46565">
    <property type="entry name" value="Chaperone J-domain"/>
    <property type="match status" value="1"/>
</dbReference>
<dbReference type="OrthoDB" id="287587at2"/>
<dbReference type="InterPro" id="IPR004640">
    <property type="entry name" value="HscB"/>
</dbReference>
<dbReference type="InterPro" id="IPR036386">
    <property type="entry name" value="HscB_C_sf"/>
</dbReference>
<organism evidence="2 3">
    <name type="scientific">Buchnera aphidicola</name>
    <name type="common">Cinara pseudotaxifoliae</name>
    <dbReference type="NCBI Taxonomy" id="655384"/>
    <lineage>
        <taxon>Bacteria</taxon>
        <taxon>Pseudomonadati</taxon>
        <taxon>Pseudomonadota</taxon>
        <taxon>Gammaproteobacteria</taxon>
        <taxon>Enterobacterales</taxon>
        <taxon>Erwiniaceae</taxon>
        <taxon>Buchnera</taxon>
    </lineage>
</organism>
<protein>
    <submittedName>
        <fullName evidence="2">Co-chaperone protein HscB</fullName>
    </submittedName>
</protein>
<proteinExistence type="predicted"/>
<evidence type="ECO:0000313" key="3">
    <source>
        <dbReference type="Proteomes" id="UP000294449"/>
    </source>
</evidence>
<dbReference type="GO" id="GO:0044571">
    <property type="term" value="P:[2Fe-2S] cluster assembly"/>
    <property type="evidence" value="ECO:0007669"/>
    <property type="project" value="InterPro"/>
</dbReference>
<dbReference type="Proteomes" id="UP000294449">
    <property type="component" value="Chromosome"/>
</dbReference>
<accession>A0A451DI15</accession>
<dbReference type="SUPFAM" id="SSF47144">
    <property type="entry name" value="HSC20 (HSCB), C-terminal oligomerisation domain"/>
    <property type="match status" value="1"/>
</dbReference>
<dbReference type="STRING" id="655384.GCA_900128595_00408"/>
<dbReference type="EMBL" id="LR217732">
    <property type="protein sequence ID" value="VFP86297.1"/>
    <property type="molecule type" value="Genomic_DNA"/>
</dbReference>
<evidence type="ECO:0000313" key="2">
    <source>
        <dbReference type="EMBL" id="VFP86297.1"/>
    </source>
</evidence>
<dbReference type="PANTHER" id="PTHR14021">
    <property type="entry name" value="IRON-SULFUR CLUSTER CO-CHAPERONE PROTEIN HSCB"/>
    <property type="match status" value="1"/>
</dbReference>
<dbReference type="NCBIfam" id="TIGR00714">
    <property type="entry name" value="hscB"/>
    <property type="match status" value="1"/>
</dbReference>
<dbReference type="GO" id="GO:0051087">
    <property type="term" value="F:protein-folding chaperone binding"/>
    <property type="evidence" value="ECO:0007669"/>
    <property type="project" value="InterPro"/>
</dbReference>
<dbReference type="Gene3D" id="1.10.287.110">
    <property type="entry name" value="DnaJ domain"/>
    <property type="match status" value="1"/>
</dbReference>
<dbReference type="PANTHER" id="PTHR14021:SF15">
    <property type="entry name" value="IRON-SULFUR CLUSTER CO-CHAPERONE PROTEIN HSCB"/>
    <property type="match status" value="1"/>
</dbReference>
<evidence type="ECO:0000256" key="1">
    <source>
        <dbReference type="ARBA" id="ARBA00023186"/>
    </source>
</evidence>
<dbReference type="AlphaFoldDB" id="A0A451DI15"/>
<sequence length="177" mass="21754">MNYFNLFKLTQKFNIDKKKLTKNFYLLQKKHHPDITKEKKKRKMNQLSMSIKINQGFNILKKKFTRAKYLLDINKKKNIYLENNNLYQKKILIEQFKLNEKIQKIYKKLNAYSNINNFIKKEKIKLKLYFSQFNKAIEEKKIDYADQIFYRISFTRKIIKKAQYFKSKSINKKEIKL</sequence>
<name>A0A451DI15_9GAMM</name>
<dbReference type="InterPro" id="IPR036869">
    <property type="entry name" value="J_dom_sf"/>
</dbReference>